<protein>
    <recommendedName>
        <fullName evidence="7">WRKY domain-containing protein</fullName>
    </recommendedName>
</protein>
<dbReference type="EnsemblPlants" id="Kaladp0055s0347.1.v1.1">
    <property type="protein sequence ID" value="Kaladp0055s0347.1.v1.1"/>
    <property type="gene ID" value="Kaladp0055s0347.v1.1"/>
</dbReference>
<feature type="compositionally biased region" description="Low complexity" evidence="6">
    <location>
        <begin position="224"/>
        <end position="233"/>
    </location>
</feature>
<dbReference type="PANTHER" id="PTHR32096:SF18">
    <property type="entry name" value="DISEASE RESISTANCE PROTEIN RRS1B-RELATED"/>
    <property type="match status" value="1"/>
</dbReference>
<comment type="subcellular location">
    <subcellularLocation>
        <location evidence="1">Nucleus</location>
    </subcellularLocation>
</comment>
<feature type="compositionally biased region" description="Low complexity" evidence="6">
    <location>
        <begin position="14"/>
        <end position="25"/>
    </location>
</feature>
<feature type="compositionally biased region" description="Polar residues" evidence="6">
    <location>
        <begin position="234"/>
        <end position="249"/>
    </location>
</feature>
<name>A0A7N0U791_KALFE</name>
<dbReference type="OMA" id="TSEECFA"/>
<evidence type="ECO:0000313" key="9">
    <source>
        <dbReference type="Proteomes" id="UP000594263"/>
    </source>
</evidence>
<feature type="domain" description="WRKY" evidence="7">
    <location>
        <begin position="133"/>
        <end position="199"/>
    </location>
</feature>
<dbReference type="PANTHER" id="PTHR32096">
    <property type="entry name" value="WRKY TRANSCRIPTION FACTOR 30-RELATED-RELATED"/>
    <property type="match status" value="1"/>
</dbReference>
<feature type="region of interest" description="Disordered" evidence="6">
    <location>
        <begin position="215"/>
        <end position="249"/>
    </location>
</feature>
<keyword evidence="9" id="KW-1185">Reference proteome</keyword>
<dbReference type="GO" id="GO:0005634">
    <property type="term" value="C:nucleus"/>
    <property type="evidence" value="ECO:0007669"/>
    <property type="project" value="UniProtKB-SubCell"/>
</dbReference>
<keyword evidence="2" id="KW-0805">Transcription regulation</keyword>
<dbReference type="GO" id="GO:0003700">
    <property type="term" value="F:DNA-binding transcription factor activity"/>
    <property type="evidence" value="ECO:0007669"/>
    <property type="project" value="InterPro"/>
</dbReference>
<feature type="region of interest" description="Disordered" evidence="6">
    <location>
        <begin position="1"/>
        <end position="28"/>
    </location>
</feature>
<dbReference type="InterPro" id="IPR003657">
    <property type="entry name" value="WRKY_dom"/>
</dbReference>
<proteinExistence type="predicted"/>
<organism evidence="8 9">
    <name type="scientific">Kalanchoe fedtschenkoi</name>
    <name type="common">Lavender scallops</name>
    <name type="synonym">South American air plant</name>
    <dbReference type="NCBI Taxonomy" id="63787"/>
    <lineage>
        <taxon>Eukaryota</taxon>
        <taxon>Viridiplantae</taxon>
        <taxon>Streptophyta</taxon>
        <taxon>Embryophyta</taxon>
        <taxon>Tracheophyta</taxon>
        <taxon>Spermatophyta</taxon>
        <taxon>Magnoliopsida</taxon>
        <taxon>eudicotyledons</taxon>
        <taxon>Gunneridae</taxon>
        <taxon>Pentapetalae</taxon>
        <taxon>Saxifragales</taxon>
        <taxon>Crassulaceae</taxon>
        <taxon>Kalanchoe</taxon>
    </lineage>
</organism>
<evidence type="ECO:0000256" key="2">
    <source>
        <dbReference type="ARBA" id="ARBA00023015"/>
    </source>
</evidence>
<dbReference type="SMART" id="SM00774">
    <property type="entry name" value="WRKY"/>
    <property type="match status" value="1"/>
</dbReference>
<reference evidence="8" key="1">
    <citation type="submission" date="2021-01" db="UniProtKB">
        <authorList>
            <consortium name="EnsemblPlants"/>
        </authorList>
    </citation>
    <scope>IDENTIFICATION</scope>
</reference>
<dbReference type="InterPro" id="IPR036576">
    <property type="entry name" value="WRKY_dom_sf"/>
</dbReference>
<keyword evidence="5" id="KW-0539">Nucleus</keyword>
<accession>A0A7N0U791</accession>
<dbReference type="Gramene" id="Kaladp0055s0347.1.v1.1">
    <property type="protein sequence ID" value="Kaladp0055s0347.1.v1.1"/>
    <property type="gene ID" value="Kaladp0055s0347.v1.1"/>
</dbReference>
<keyword evidence="3" id="KW-0238">DNA-binding</keyword>
<dbReference type="Proteomes" id="UP000594263">
    <property type="component" value="Unplaced"/>
</dbReference>
<dbReference type="SUPFAM" id="SSF118290">
    <property type="entry name" value="WRKY DNA-binding domain"/>
    <property type="match status" value="1"/>
</dbReference>
<sequence>MDNFNYDVHAQIGSSSSSKFSPGESCPFSVSDPTSFFLNVETEVPFSYPELDSIFDPQDAADQFDVFAPPIMKPCTTPSSDITTTTAATAVAAPSPCPKVEKSKARSPSFEEIYKQKLKKKSSKKISSVHEVGDGKQIEDVWAWKKNGQNFTKDSPFLRSYFKCSTSEECFARKAVQQTSEVPEKFIVTYTGLHVHPPPNTENPIRGCYKPLRAKRSMEGGGSSNNNASSSSSTMTNHQTNDNFALTPVSSDYHHSSANTTFSEMMMYSSEGEVTEETRDDEVEELGEDLFLHDDVSGDASLGDEEFFDGIEELHTKYFCD</sequence>
<evidence type="ECO:0000256" key="6">
    <source>
        <dbReference type="SAM" id="MobiDB-lite"/>
    </source>
</evidence>
<evidence type="ECO:0000256" key="5">
    <source>
        <dbReference type="ARBA" id="ARBA00023242"/>
    </source>
</evidence>
<evidence type="ECO:0000259" key="7">
    <source>
        <dbReference type="PROSITE" id="PS50811"/>
    </source>
</evidence>
<evidence type="ECO:0000313" key="8">
    <source>
        <dbReference type="EnsemblPlants" id="Kaladp0055s0347.1.v1.1"/>
    </source>
</evidence>
<dbReference type="Pfam" id="PF03106">
    <property type="entry name" value="WRKY"/>
    <property type="match status" value="1"/>
</dbReference>
<dbReference type="AlphaFoldDB" id="A0A7N0U791"/>
<evidence type="ECO:0000256" key="3">
    <source>
        <dbReference type="ARBA" id="ARBA00023125"/>
    </source>
</evidence>
<keyword evidence="4" id="KW-0804">Transcription</keyword>
<dbReference type="GO" id="GO:0000976">
    <property type="term" value="F:transcription cis-regulatory region binding"/>
    <property type="evidence" value="ECO:0007669"/>
    <property type="project" value="TreeGrafter"/>
</dbReference>
<evidence type="ECO:0000256" key="1">
    <source>
        <dbReference type="ARBA" id="ARBA00004123"/>
    </source>
</evidence>
<dbReference type="PROSITE" id="PS50811">
    <property type="entry name" value="WRKY"/>
    <property type="match status" value="1"/>
</dbReference>
<dbReference type="InterPro" id="IPR044810">
    <property type="entry name" value="WRKY_plant"/>
</dbReference>
<evidence type="ECO:0000256" key="4">
    <source>
        <dbReference type="ARBA" id="ARBA00023163"/>
    </source>
</evidence>
<dbReference type="Gene3D" id="2.20.25.80">
    <property type="entry name" value="WRKY domain"/>
    <property type="match status" value="1"/>
</dbReference>